<dbReference type="EMBL" id="RXII01000008">
    <property type="protein sequence ID" value="RZN63604.1"/>
    <property type="molecule type" value="Genomic_DNA"/>
</dbReference>
<proteinExistence type="predicted"/>
<sequence>MAVDQSSFVVLDGHHRVEAARAIGLRRIPAIILDYSSEKIVVTPHSISKEDVIRAALEGRKFPPKTTKHMISLEGHLFHISRIEPDVRLDIRALR</sequence>
<dbReference type="SUPFAM" id="SSF110849">
    <property type="entry name" value="ParB/Sulfiredoxin"/>
    <property type="match status" value="1"/>
</dbReference>
<reference evidence="1 2" key="1">
    <citation type="journal article" date="2019" name="Nat. Microbiol.">
        <title>Wide diversity of methane and short-chain alkane metabolisms in uncultured archaea.</title>
        <authorList>
            <person name="Borrel G."/>
            <person name="Adam P.S."/>
            <person name="McKay L.J."/>
            <person name="Chen L.X."/>
            <person name="Sierra-Garcia I.N."/>
            <person name="Sieber C.M."/>
            <person name="Letourneur Q."/>
            <person name="Ghozlane A."/>
            <person name="Andersen G.L."/>
            <person name="Li W.J."/>
            <person name="Hallam S.J."/>
            <person name="Muyzer G."/>
            <person name="de Oliveira V.M."/>
            <person name="Inskeep W.P."/>
            <person name="Banfield J.F."/>
            <person name="Gribaldo S."/>
        </authorList>
    </citation>
    <scope>NUCLEOTIDE SEQUENCE [LARGE SCALE GENOMIC DNA]</scope>
    <source>
        <strain evidence="1">NM4</strain>
    </source>
</reference>
<protein>
    <submittedName>
        <fullName evidence="1">Uncharacterized protein</fullName>
    </submittedName>
</protein>
<dbReference type="Proteomes" id="UP000316217">
    <property type="component" value="Unassembled WGS sequence"/>
</dbReference>
<evidence type="ECO:0000313" key="1">
    <source>
        <dbReference type="EMBL" id="RZN63604.1"/>
    </source>
</evidence>
<dbReference type="AlphaFoldDB" id="A0A520KQ55"/>
<evidence type="ECO:0000313" key="2">
    <source>
        <dbReference type="Proteomes" id="UP000316217"/>
    </source>
</evidence>
<comment type="caution">
    <text evidence="1">The sequence shown here is derived from an EMBL/GenBank/DDBJ whole genome shotgun (WGS) entry which is preliminary data.</text>
</comment>
<organism evidence="1 2">
    <name type="scientific">Candidatus Methanodesulfokora washburnensis</name>
    <dbReference type="NCBI Taxonomy" id="2478471"/>
    <lineage>
        <taxon>Archaea</taxon>
        <taxon>Thermoproteota</taxon>
        <taxon>Candidatus Korarchaeia</taxon>
        <taxon>Candidatus Korarchaeia incertae sedis</taxon>
        <taxon>Candidatus Methanodesulfokora</taxon>
    </lineage>
</organism>
<dbReference type="InterPro" id="IPR036086">
    <property type="entry name" value="ParB/Sulfiredoxin_sf"/>
</dbReference>
<gene>
    <name evidence="1" type="ORF">EF810_00485</name>
</gene>
<name>A0A520KQ55_9CREN</name>
<dbReference type="Gene3D" id="3.90.1530.10">
    <property type="entry name" value="Conserved hypothetical protein from pyrococcus furiosus pfu- 392566-001, ParB domain"/>
    <property type="match status" value="1"/>
</dbReference>
<accession>A0A520KQ55</accession>